<reference evidence="2" key="2">
    <citation type="submission" date="2015-08" db="UniProtKB">
        <authorList>
            <consortium name="WormBaseParasite"/>
        </authorList>
    </citation>
    <scope>IDENTIFICATION</scope>
</reference>
<evidence type="ECO:0000313" key="1">
    <source>
        <dbReference type="Proteomes" id="UP000035680"/>
    </source>
</evidence>
<dbReference type="Proteomes" id="UP000035680">
    <property type="component" value="Unassembled WGS sequence"/>
</dbReference>
<proteinExistence type="predicted"/>
<dbReference type="WBParaSite" id="SVE_1874900.1">
    <property type="protein sequence ID" value="SVE_1874900.1"/>
    <property type="gene ID" value="SVE_1874900"/>
</dbReference>
<evidence type="ECO:0000313" key="2">
    <source>
        <dbReference type="WBParaSite" id="SVE_1874900.1"/>
    </source>
</evidence>
<accession>A0A0K0G205</accession>
<dbReference type="AlphaFoldDB" id="A0A0K0G205"/>
<sequence>MRGLEGYINRISLNGKIWCRVWSNCILHSCHAYNKYDMLQKKVSLETRKCLIEIFIQFLAEINFYRKIHRSSPIVLDLRLTRKLRILLEVLELKDG</sequence>
<name>A0A0K0G205_STRVS</name>
<keyword evidence="1" id="KW-1185">Reference proteome</keyword>
<protein>
    <submittedName>
        <fullName evidence="2">PiggyBac transposable element-derived protein domain-containing protein</fullName>
    </submittedName>
</protein>
<reference evidence="1" key="1">
    <citation type="submission" date="2014-07" db="EMBL/GenBank/DDBJ databases">
        <authorList>
            <person name="Martin A.A"/>
            <person name="De Silva N."/>
        </authorList>
    </citation>
    <scope>NUCLEOTIDE SEQUENCE</scope>
</reference>
<organism evidence="1 2">
    <name type="scientific">Strongyloides venezuelensis</name>
    <name type="common">Threadworm</name>
    <dbReference type="NCBI Taxonomy" id="75913"/>
    <lineage>
        <taxon>Eukaryota</taxon>
        <taxon>Metazoa</taxon>
        <taxon>Ecdysozoa</taxon>
        <taxon>Nematoda</taxon>
        <taxon>Chromadorea</taxon>
        <taxon>Rhabditida</taxon>
        <taxon>Tylenchina</taxon>
        <taxon>Panagrolaimomorpha</taxon>
        <taxon>Strongyloidoidea</taxon>
        <taxon>Strongyloididae</taxon>
        <taxon>Strongyloides</taxon>
    </lineage>
</organism>